<sequence length="45" mass="5363">MLSRKRKSLYYFTIIKKPSNSIGIRRLFKRLESLKLHSLHTPFSA</sequence>
<keyword evidence="2" id="KW-1185">Reference proteome</keyword>
<evidence type="ECO:0000313" key="2">
    <source>
        <dbReference type="Proteomes" id="UP000031760"/>
    </source>
</evidence>
<organism evidence="1 2">
    <name type="scientific">Nonlabens marinus S1-08</name>
    <dbReference type="NCBI Taxonomy" id="1454201"/>
    <lineage>
        <taxon>Bacteria</taxon>
        <taxon>Pseudomonadati</taxon>
        <taxon>Bacteroidota</taxon>
        <taxon>Flavobacteriia</taxon>
        <taxon>Flavobacteriales</taxon>
        <taxon>Flavobacteriaceae</taxon>
        <taxon>Nonlabens</taxon>
    </lineage>
</organism>
<dbReference type="HOGENOM" id="CLU_3202679_0_0_10"/>
<name>W8VZE6_9FLAO</name>
<reference evidence="1 2" key="1">
    <citation type="journal article" date="2014" name="Proc. Natl. Acad. Sci. U.S.A.">
        <title>Functional characterization of flavobacteria rhodopsins reveals a unique class of light-driven chloride pump in bacteria.</title>
        <authorList>
            <person name="Yoshizawa S."/>
            <person name="Kumagai Y."/>
            <person name="Kim H."/>
            <person name="Ogura Y."/>
            <person name="Hayashi T."/>
            <person name="Iwasaki W."/>
            <person name="DeLong E.F."/>
            <person name="Kogure K."/>
        </authorList>
    </citation>
    <scope>NUCLEOTIDE SEQUENCE [LARGE SCALE GENOMIC DNA]</scope>
    <source>
        <strain evidence="1 2">S1-08</strain>
    </source>
</reference>
<evidence type="ECO:0000313" key="1">
    <source>
        <dbReference type="EMBL" id="BAO54441.1"/>
    </source>
</evidence>
<gene>
    <name evidence="1" type="ORF">NMS_0432</name>
</gene>
<dbReference type="AlphaFoldDB" id="W8VZE6"/>
<proteinExistence type="predicted"/>
<dbReference type="EMBL" id="AP014548">
    <property type="protein sequence ID" value="BAO54441.1"/>
    <property type="molecule type" value="Genomic_DNA"/>
</dbReference>
<dbReference type="Proteomes" id="UP000031760">
    <property type="component" value="Chromosome"/>
</dbReference>
<dbReference type="KEGG" id="nmf:NMS_0432"/>
<protein>
    <submittedName>
        <fullName evidence="1">Uncharacterized protein</fullName>
    </submittedName>
</protein>
<accession>W8VZE6</accession>